<dbReference type="GO" id="GO:0043190">
    <property type="term" value="C:ATP-binding cassette (ABC) transporter complex"/>
    <property type="evidence" value="ECO:0007669"/>
    <property type="project" value="InterPro"/>
</dbReference>
<accession>A0A1X6YLW3</accession>
<dbReference type="EMBL" id="FWFP01000002">
    <property type="protein sequence ID" value="SLN24956.1"/>
    <property type="molecule type" value="Genomic_DNA"/>
</dbReference>
<dbReference type="Proteomes" id="UP000193778">
    <property type="component" value="Unassembled WGS sequence"/>
</dbReference>
<organism evidence="2 3">
    <name type="scientific">Ruegeria meonggei</name>
    <dbReference type="NCBI Taxonomy" id="1446476"/>
    <lineage>
        <taxon>Bacteria</taxon>
        <taxon>Pseudomonadati</taxon>
        <taxon>Pseudomonadota</taxon>
        <taxon>Alphaproteobacteria</taxon>
        <taxon>Rhodobacterales</taxon>
        <taxon>Roseobacteraceae</taxon>
        <taxon>Ruegeria</taxon>
    </lineage>
</organism>
<feature type="domain" description="ABC-type glycine betaine transport system substrate-binding" evidence="1">
    <location>
        <begin position="11"/>
        <end position="291"/>
    </location>
</feature>
<dbReference type="SUPFAM" id="SSF53850">
    <property type="entry name" value="Periplasmic binding protein-like II"/>
    <property type="match status" value="1"/>
</dbReference>
<dbReference type="Gene3D" id="3.10.105.10">
    <property type="entry name" value="Dipeptide-binding Protein, Domain 3"/>
    <property type="match status" value="2"/>
</dbReference>
<keyword evidence="3" id="KW-1185">Reference proteome</keyword>
<sequence>MVIAGPAMAADIVIGVPNWPSVNATAHILKVAIEQNLGLEVELQNGTNPIVFEAMDSGAMHVHPEVWMPNQQNLHDTYVTDKGTVTFNANGVEAFQGMCVDKATAEANDIKSIEDLTNPDNAALFDSNGDGQGELWIGAPGWASTNVEKIRAKSYGYDQVFELTEIDETVAYANLDNAIKAGEPWVGFCYTPHYVFALHDMQILEEPAYDAAKWNVLQPTDDPDWLEKSDAGVAWDLAYLHLHFAKSLEDEHPEVATLLSNMKLDTDTVSAMTYALVIEGKEPEAYAQEWVGANEDAVLGWMSE</sequence>
<proteinExistence type="predicted"/>
<dbReference type="Gene3D" id="3.40.190.100">
    <property type="entry name" value="Glycine betaine-binding periplasmic protein, domain 2"/>
    <property type="match status" value="1"/>
</dbReference>
<dbReference type="InterPro" id="IPR007210">
    <property type="entry name" value="ABC_Gly_betaine_transp_sub-bd"/>
</dbReference>
<dbReference type="GO" id="GO:0022857">
    <property type="term" value="F:transmembrane transporter activity"/>
    <property type="evidence" value="ECO:0007669"/>
    <property type="project" value="InterPro"/>
</dbReference>
<dbReference type="Pfam" id="PF04069">
    <property type="entry name" value="OpuAC"/>
    <property type="match status" value="1"/>
</dbReference>
<evidence type="ECO:0000259" key="1">
    <source>
        <dbReference type="Pfam" id="PF04069"/>
    </source>
</evidence>
<gene>
    <name evidence="2" type="primary">proX_1</name>
    <name evidence="2" type="ORF">RUM8411_00991</name>
</gene>
<reference evidence="3" key="1">
    <citation type="submission" date="2017-03" db="EMBL/GenBank/DDBJ databases">
        <authorList>
            <person name="Rodrigo-Torres L."/>
            <person name="Arahal R.D."/>
            <person name="Lucena T."/>
        </authorList>
    </citation>
    <scope>NUCLEOTIDE SEQUENCE [LARGE SCALE GENOMIC DNA]</scope>
    <source>
        <strain evidence="3">CECT 8411</strain>
    </source>
</reference>
<evidence type="ECO:0000313" key="3">
    <source>
        <dbReference type="Proteomes" id="UP000193778"/>
    </source>
</evidence>
<dbReference type="CDD" id="cd13642">
    <property type="entry name" value="PBP2_BCP_1"/>
    <property type="match status" value="1"/>
</dbReference>
<evidence type="ECO:0000313" key="2">
    <source>
        <dbReference type="EMBL" id="SLN24956.1"/>
    </source>
</evidence>
<protein>
    <submittedName>
        <fullName evidence="2">Glycine betaine-binding periplasmic protein</fullName>
    </submittedName>
</protein>
<name>A0A1X6YLW3_9RHOB</name>
<dbReference type="AlphaFoldDB" id="A0A1X6YLW3"/>